<accession>A0ABW5JM14</accession>
<dbReference type="InterPro" id="IPR025631">
    <property type="entry name" value="Porin_10"/>
</dbReference>
<sequence>MKKLLLIHVMFFIFIGQGYAQRSDTTSVDSTAIEMDRQGVMEESARDTSAIEQKNLPEAREVVPWQEERELNEYFITNDSLMRWQLWPNWGDFQSYRRDAISFRQGTIGRVDAFHVNGYEPYEQQLEMEGLSLNNPITGLPNYNLVPHRKIGEAVESYGGNYYSNIRIRDFYVVKPISYLNYDEDGEAFRNLEFLVAQNFTEKTNVEVSYWDRRGGGYYPNSEVTGNQITARAYHHLNENYLVRALYLRNQLNKGEPFGYSVGDPSSFPFNEFTSAPVSGRASSEYSRWDLITGIYQRKDTASAESGGLEFSVTKNKHDLYFSADTLSRDIRTLGTRAFKSLQLDRFEIRGEISAKNHKAEAFSPISLGGWTDLQSEVSGAFKPIKNVAFFGSGIFTYRSDGMNGFDITGGIKSSLFDRLQTSVSISTFSKIPTIQAMYWQSENYVGNEGLNNELGVSAVATLDFELTSNITVGGKGRFKLSGNASFLTQDSSFTNSRQLQHISGSAYARFENHLFEIESSGIFQQFQYSDTDANNLELNGQDQVVWLRNSAFVKGYMFDRATYLKLGVKTLLSPLFYGARTFNTELGYWQGNSTYQELPAFFRMDVELSARLRGIMIVMRWENALDGYGQAGYFEAAGFPMPPRRLLVGIRAQFRN</sequence>
<comment type="caution">
    <text evidence="1">The sequence shown here is derived from an EMBL/GenBank/DDBJ whole genome shotgun (WGS) entry which is preliminary data.</text>
</comment>
<organism evidence="1 2">
    <name type="scientific">Gracilimonas halophila</name>
    <dbReference type="NCBI Taxonomy" id="1834464"/>
    <lineage>
        <taxon>Bacteria</taxon>
        <taxon>Pseudomonadati</taxon>
        <taxon>Balneolota</taxon>
        <taxon>Balneolia</taxon>
        <taxon>Balneolales</taxon>
        <taxon>Balneolaceae</taxon>
        <taxon>Gracilimonas</taxon>
    </lineage>
</organism>
<name>A0ABW5JM14_9BACT</name>
<dbReference type="Proteomes" id="UP001597460">
    <property type="component" value="Unassembled WGS sequence"/>
</dbReference>
<evidence type="ECO:0000313" key="2">
    <source>
        <dbReference type="Proteomes" id="UP001597460"/>
    </source>
</evidence>
<proteinExistence type="predicted"/>
<dbReference type="RefSeq" id="WP_390301051.1">
    <property type="nucleotide sequence ID" value="NZ_JBHULI010000024.1"/>
</dbReference>
<gene>
    <name evidence="1" type="ORF">ACFSVN_08655</name>
</gene>
<dbReference type="EMBL" id="JBHULI010000024">
    <property type="protein sequence ID" value="MFD2532513.1"/>
    <property type="molecule type" value="Genomic_DNA"/>
</dbReference>
<dbReference type="SUPFAM" id="SSF56935">
    <property type="entry name" value="Porins"/>
    <property type="match status" value="1"/>
</dbReference>
<protein>
    <submittedName>
        <fullName evidence="1">Porin</fullName>
    </submittedName>
</protein>
<dbReference type="Pfam" id="PF14121">
    <property type="entry name" value="Porin_10"/>
    <property type="match status" value="1"/>
</dbReference>
<evidence type="ECO:0000313" key="1">
    <source>
        <dbReference type="EMBL" id="MFD2532513.1"/>
    </source>
</evidence>
<keyword evidence="2" id="KW-1185">Reference proteome</keyword>
<reference evidence="2" key="1">
    <citation type="journal article" date="2019" name="Int. J. Syst. Evol. Microbiol.">
        <title>The Global Catalogue of Microorganisms (GCM) 10K type strain sequencing project: providing services to taxonomists for standard genome sequencing and annotation.</title>
        <authorList>
            <consortium name="The Broad Institute Genomics Platform"/>
            <consortium name="The Broad Institute Genome Sequencing Center for Infectious Disease"/>
            <person name="Wu L."/>
            <person name="Ma J."/>
        </authorList>
    </citation>
    <scope>NUCLEOTIDE SEQUENCE [LARGE SCALE GENOMIC DNA]</scope>
    <source>
        <strain evidence="2">KCTC 52042</strain>
    </source>
</reference>